<dbReference type="InterPro" id="IPR037157">
    <property type="entry name" value="Acetyltransf_C_sf"/>
</dbReference>
<reference evidence="7" key="1">
    <citation type="submission" date="2021-11" db="EMBL/GenBank/DDBJ databases">
        <title>Description of novel Flavobacterium species.</title>
        <authorList>
            <person name="Saticioglu I.B."/>
            <person name="Ay H."/>
            <person name="Altun S."/>
            <person name="Duman M."/>
        </authorList>
    </citation>
    <scope>NUCLEOTIDE SEQUENCE</scope>
    <source>
        <strain evidence="7">F-126</strain>
    </source>
</reference>
<dbReference type="InterPro" id="IPR001451">
    <property type="entry name" value="Hexapep"/>
</dbReference>
<keyword evidence="5 7" id="KW-0012">Acyltransferase</keyword>
<protein>
    <submittedName>
        <fullName evidence="7">Acyl-ACP--UDP-N-acetylglucosamine O-acyltransferase</fullName>
        <ecNumber evidence="7">2.3.1.129</ecNumber>
    </submittedName>
</protein>
<keyword evidence="4" id="KW-0443">Lipid metabolism</keyword>
<dbReference type="NCBIfam" id="TIGR01852">
    <property type="entry name" value="lipid_A_lpxA"/>
    <property type="match status" value="1"/>
</dbReference>
<evidence type="ECO:0000256" key="5">
    <source>
        <dbReference type="ARBA" id="ARBA00023315"/>
    </source>
</evidence>
<dbReference type="NCBIfam" id="NF003657">
    <property type="entry name" value="PRK05289.1"/>
    <property type="match status" value="1"/>
</dbReference>
<keyword evidence="3 7" id="KW-0808">Transferase</keyword>
<keyword evidence="8" id="KW-1185">Reference proteome</keyword>
<dbReference type="InterPro" id="IPR029098">
    <property type="entry name" value="Acetyltransf_C"/>
</dbReference>
<evidence type="ECO:0000256" key="4">
    <source>
        <dbReference type="ARBA" id="ARBA00023098"/>
    </source>
</evidence>
<evidence type="ECO:0000259" key="6">
    <source>
        <dbReference type="Pfam" id="PF13720"/>
    </source>
</evidence>
<keyword evidence="2" id="KW-0441">Lipid A biosynthesis</keyword>
<dbReference type="InterPro" id="IPR011004">
    <property type="entry name" value="Trimer_LpxA-like_sf"/>
</dbReference>
<dbReference type="GO" id="GO:0008780">
    <property type="term" value="F:acyl-[acyl-carrier-protein]-UDP-N-acetylglucosamine O-acyltransferase activity"/>
    <property type="evidence" value="ECO:0007669"/>
    <property type="project" value="UniProtKB-EC"/>
</dbReference>
<feature type="domain" description="UDP N-acetylglucosamine O-acyltransferase C-terminal" evidence="6">
    <location>
        <begin position="171"/>
        <end position="252"/>
    </location>
</feature>
<dbReference type="PANTHER" id="PTHR43480:SF1">
    <property type="entry name" value="ACYL-[ACYL-CARRIER-PROTEIN]--UDP-N-ACETYLGLUCOSAMINE O-ACYLTRANSFERASE, MITOCHONDRIAL-RELATED"/>
    <property type="match status" value="1"/>
</dbReference>
<dbReference type="PIRSF" id="PIRSF000456">
    <property type="entry name" value="UDP-GlcNAc_acltr"/>
    <property type="match status" value="1"/>
</dbReference>
<dbReference type="EMBL" id="JAJJMN010000003">
    <property type="protein sequence ID" value="MCC9020595.1"/>
    <property type="molecule type" value="Genomic_DNA"/>
</dbReference>
<evidence type="ECO:0000256" key="2">
    <source>
        <dbReference type="ARBA" id="ARBA00022556"/>
    </source>
</evidence>
<dbReference type="Gene3D" id="2.160.10.10">
    <property type="entry name" value="Hexapeptide repeat proteins"/>
    <property type="match status" value="1"/>
</dbReference>
<dbReference type="Pfam" id="PF00132">
    <property type="entry name" value="Hexapep"/>
    <property type="match status" value="2"/>
</dbReference>
<organism evidence="7 8">
    <name type="scientific">Flavobacterium lipolyticum</name>
    <dbReference type="NCBI Taxonomy" id="2893754"/>
    <lineage>
        <taxon>Bacteria</taxon>
        <taxon>Pseudomonadati</taxon>
        <taxon>Bacteroidota</taxon>
        <taxon>Flavobacteriia</taxon>
        <taxon>Flavobacteriales</taxon>
        <taxon>Flavobacteriaceae</taxon>
        <taxon>Flavobacterium</taxon>
    </lineage>
</organism>
<evidence type="ECO:0000313" key="8">
    <source>
        <dbReference type="Proteomes" id="UP001430700"/>
    </source>
</evidence>
<dbReference type="Gene3D" id="1.20.1180.10">
    <property type="entry name" value="Udp N-acetylglucosamine O-acyltransferase, C-terminal domain"/>
    <property type="match status" value="1"/>
</dbReference>
<gene>
    <name evidence="7" type="primary">lpxA</name>
    <name evidence="7" type="ORF">LNQ34_22770</name>
</gene>
<dbReference type="Proteomes" id="UP001430700">
    <property type="component" value="Unassembled WGS sequence"/>
</dbReference>
<accession>A0ABS8M6Z6</accession>
<evidence type="ECO:0000256" key="3">
    <source>
        <dbReference type="ARBA" id="ARBA00022679"/>
    </source>
</evidence>
<dbReference type="InterPro" id="IPR010137">
    <property type="entry name" value="Lipid_A_LpxA"/>
</dbReference>
<keyword evidence="1" id="KW-0444">Lipid biosynthesis</keyword>
<dbReference type="RefSeq" id="WP_230001416.1">
    <property type="nucleotide sequence ID" value="NZ_JAJJMN010000003.1"/>
</dbReference>
<dbReference type="CDD" id="cd03351">
    <property type="entry name" value="LbH_UDP-GlcNAc_AT"/>
    <property type="match status" value="1"/>
</dbReference>
<evidence type="ECO:0000313" key="7">
    <source>
        <dbReference type="EMBL" id="MCC9020595.1"/>
    </source>
</evidence>
<proteinExistence type="predicted"/>
<comment type="caution">
    <text evidence="7">The sequence shown here is derived from an EMBL/GenBank/DDBJ whole genome shotgun (WGS) entry which is preliminary data.</text>
</comment>
<name>A0ABS8M6Z6_9FLAO</name>
<dbReference type="PANTHER" id="PTHR43480">
    <property type="entry name" value="ACYL-[ACYL-CARRIER-PROTEIN]--UDP-N-ACETYLGLUCOSAMINE O-ACYLTRANSFERASE"/>
    <property type="match status" value="1"/>
</dbReference>
<sequence>MKNITIGKNAIIGTNVHIGNYTTIENNVIIGDNTWIGNNVNLLDGARIGRNCQIHPNAVLSGTPQDLKYKNEYSTLEIGDNNIIREFVTINKGTQSKQKTVIGNHNLIMSNTHIGHDCFIGNNCIIGFNVGMAGEVMVGDYANISGLTAIHQFSIIGEHTMISGMSRIVKDVPPYILVAREPLSFAGLNTIGLRRRGFKIEKMQELQEIYRIIFQQKRNTSLALDFIEKHMKQTYERDKILDFIKNSSRGIVKGNSI</sequence>
<evidence type="ECO:0000256" key="1">
    <source>
        <dbReference type="ARBA" id="ARBA00022516"/>
    </source>
</evidence>
<dbReference type="SUPFAM" id="SSF51161">
    <property type="entry name" value="Trimeric LpxA-like enzymes"/>
    <property type="match status" value="1"/>
</dbReference>
<dbReference type="EC" id="2.3.1.129" evidence="7"/>
<dbReference type="Pfam" id="PF13720">
    <property type="entry name" value="Acetyltransf_11"/>
    <property type="match status" value="1"/>
</dbReference>